<evidence type="ECO:0000313" key="2">
    <source>
        <dbReference type="Proteomes" id="UP000190162"/>
    </source>
</evidence>
<protein>
    <submittedName>
        <fullName evidence="1">Uncharacterized protein</fullName>
    </submittedName>
</protein>
<dbReference type="EMBL" id="FUXU01000034">
    <property type="protein sequence ID" value="SKA57115.1"/>
    <property type="molecule type" value="Genomic_DNA"/>
</dbReference>
<reference evidence="2" key="1">
    <citation type="submission" date="2017-02" db="EMBL/GenBank/DDBJ databases">
        <authorList>
            <person name="Varghese N."/>
            <person name="Submissions S."/>
        </authorList>
    </citation>
    <scope>NUCLEOTIDE SEQUENCE [LARGE SCALE GENOMIC DNA]</scope>
    <source>
        <strain evidence="2">DSM 22720</strain>
    </source>
</reference>
<proteinExistence type="predicted"/>
<keyword evidence="2" id="KW-1185">Reference proteome</keyword>
<gene>
    <name evidence="1" type="ORF">SAMN02745132_02696</name>
</gene>
<sequence length="84" mass="9482">MDAFQRINALESGYHDVTYNGERWGLSIGRYSHGHALKIFAEAVSGNDVVSGNLYLVDDIWSLKPCEMAREKVMSFLLGFELIK</sequence>
<dbReference type="AlphaFoldDB" id="A0A1T4UWV1"/>
<dbReference type="OrthoDB" id="1189996at2"/>
<dbReference type="RefSeq" id="WP_078752995.1">
    <property type="nucleotide sequence ID" value="NZ_FUXU01000034.1"/>
</dbReference>
<dbReference type="Proteomes" id="UP000190162">
    <property type="component" value="Unassembled WGS sequence"/>
</dbReference>
<name>A0A1T4UWV1_9GAMM</name>
<evidence type="ECO:0000313" key="1">
    <source>
        <dbReference type="EMBL" id="SKA57115.1"/>
    </source>
</evidence>
<organism evidence="1 2">
    <name type="scientific">Enterovibrio nigricans DSM 22720</name>
    <dbReference type="NCBI Taxonomy" id="1121868"/>
    <lineage>
        <taxon>Bacteria</taxon>
        <taxon>Pseudomonadati</taxon>
        <taxon>Pseudomonadota</taxon>
        <taxon>Gammaproteobacteria</taxon>
        <taxon>Vibrionales</taxon>
        <taxon>Vibrionaceae</taxon>
        <taxon>Enterovibrio</taxon>
    </lineage>
</organism>
<accession>A0A1T4UWV1</accession>